<proteinExistence type="inferred from homology"/>
<dbReference type="EMBL" id="CAJNOJ010000743">
    <property type="protein sequence ID" value="CAF1517491.1"/>
    <property type="molecule type" value="Genomic_DNA"/>
</dbReference>
<keyword evidence="4" id="KW-1185">Reference proteome</keyword>
<dbReference type="EMBL" id="CAJNOR010004514">
    <property type="protein sequence ID" value="CAF1508218.1"/>
    <property type="molecule type" value="Genomic_DNA"/>
</dbReference>
<evidence type="ECO:0000313" key="2">
    <source>
        <dbReference type="EMBL" id="CAF1508218.1"/>
    </source>
</evidence>
<protein>
    <submittedName>
        <fullName evidence="2">Uncharacterized protein</fullName>
    </submittedName>
</protein>
<evidence type="ECO:0000313" key="3">
    <source>
        <dbReference type="EMBL" id="CAF1517491.1"/>
    </source>
</evidence>
<dbReference type="PANTHER" id="PTHR15907">
    <property type="entry name" value="DUF614 FAMILY PROTEIN-RELATED"/>
    <property type="match status" value="1"/>
</dbReference>
<dbReference type="OrthoDB" id="1045822at2759"/>
<evidence type="ECO:0000313" key="4">
    <source>
        <dbReference type="Proteomes" id="UP000663828"/>
    </source>
</evidence>
<gene>
    <name evidence="3" type="ORF">EDS130_LOCUS43652</name>
    <name evidence="2" type="ORF">XAT740_LOCUS40062</name>
</gene>
<reference evidence="2" key="1">
    <citation type="submission" date="2021-02" db="EMBL/GenBank/DDBJ databases">
        <authorList>
            <person name="Nowell W R."/>
        </authorList>
    </citation>
    <scope>NUCLEOTIDE SEQUENCE</scope>
</reference>
<dbReference type="NCBIfam" id="TIGR01571">
    <property type="entry name" value="A_thal_Cys_rich"/>
    <property type="match status" value="1"/>
</dbReference>
<sequence length="128" mass="14464">MNNWSSGLFDCRNDGDICLRGCLGPSFLFGANAELIDGSDRCRSCLLYFLITRFYLCCLPHIPKRKALRERFDIAEDNDCNDCLATTFCRRCAVCQEARELKFRLASSERTVVVQPVSANTYGSVEKS</sequence>
<comment type="similarity">
    <text evidence="1">Belongs to the cornifelin family.</text>
</comment>
<comment type="caution">
    <text evidence="2">The sequence shown here is derived from an EMBL/GenBank/DDBJ whole genome shotgun (WGS) entry which is preliminary data.</text>
</comment>
<dbReference type="AlphaFoldDB" id="A0A815TVV4"/>
<dbReference type="InterPro" id="IPR006461">
    <property type="entry name" value="PLAC_motif_containing"/>
</dbReference>
<dbReference type="Pfam" id="PF04749">
    <property type="entry name" value="PLAC8"/>
    <property type="match status" value="1"/>
</dbReference>
<dbReference type="Proteomes" id="UP000663852">
    <property type="component" value="Unassembled WGS sequence"/>
</dbReference>
<dbReference type="Proteomes" id="UP000663828">
    <property type="component" value="Unassembled WGS sequence"/>
</dbReference>
<evidence type="ECO:0000256" key="1">
    <source>
        <dbReference type="ARBA" id="ARBA00009024"/>
    </source>
</evidence>
<organism evidence="2 4">
    <name type="scientific">Adineta ricciae</name>
    <name type="common">Rotifer</name>
    <dbReference type="NCBI Taxonomy" id="249248"/>
    <lineage>
        <taxon>Eukaryota</taxon>
        <taxon>Metazoa</taxon>
        <taxon>Spiralia</taxon>
        <taxon>Gnathifera</taxon>
        <taxon>Rotifera</taxon>
        <taxon>Eurotatoria</taxon>
        <taxon>Bdelloidea</taxon>
        <taxon>Adinetida</taxon>
        <taxon>Adinetidae</taxon>
        <taxon>Adineta</taxon>
    </lineage>
</organism>
<accession>A0A815TVV4</accession>
<name>A0A815TVV4_ADIRI</name>